<dbReference type="PRINTS" id="PR00080">
    <property type="entry name" value="SDRFAMILY"/>
</dbReference>
<proteinExistence type="inferred from homology"/>
<evidence type="ECO:0000313" key="5">
    <source>
        <dbReference type="Proteomes" id="UP000199647"/>
    </source>
</evidence>
<dbReference type="PROSITE" id="PS00061">
    <property type="entry name" value="ADH_SHORT"/>
    <property type="match status" value="1"/>
</dbReference>
<evidence type="ECO:0000256" key="2">
    <source>
        <dbReference type="ARBA" id="ARBA00023002"/>
    </source>
</evidence>
<dbReference type="AlphaFoldDB" id="A0A1H9IM05"/>
<dbReference type="PRINTS" id="PR00081">
    <property type="entry name" value="GDHRDH"/>
</dbReference>
<dbReference type="OrthoDB" id="9789398at2"/>
<dbReference type="SUPFAM" id="SSF51735">
    <property type="entry name" value="NAD(P)-binding Rossmann-fold domains"/>
    <property type="match status" value="1"/>
</dbReference>
<dbReference type="RefSeq" id="WP_092496697.1">
    <property type="nucleotide sequence ID" value="NZ_FOFG01000007.1"/>
</dbReference>
<dbReference type="SMART" id="SM00822">
    <property type="entry name" value="PKS_KR"/>
    <property type="match status" value="1"/>
</dbReference>
<comment type="similarity">
    <text evidence="1">Belongs to the short-chain dehydrogenases/reductases (SDR) family.</text>
</comment>
<organism evidence="4 5">
    <name type="scientific">Faunimonas pinastri</name>
    <dbReference type="NCBI Taxonomy" id="1855383"/>
    <lineage>
        <taxon>Bacteria</taxon>
        <taxon>Pseudomonadati</taxon>
        <taxon>Pseudomonadota</taxon>
        <taxon>Alphaproteobacteria</taxon>
        <taxon>Hyphomicrobiales</taxon>
        <taxon>Afifellaceae</taxon>
        <taxon>Faunimonas</taxon>
    </lineage>
</organism>
<dbReference type="EMBL" id="FOFG01000007">
    <property type="protein sequence ID" value="SEQ75643.1"/>
    <property type="molecule type" value="Genomic_DNA"/>
</dbReference>
<dbReference type="InterPro" id="IPR057326">
    <property type="entry name" value="KR_dom"/>
</dbReference>
<dbReference type="InterPro" id="IPR020904">
    <property type="entry name" value="Sc_DH/Rdtase_CS"/>
</dbReference>
<dbReference type="GO" id="GO:0016491">
    <property type="term" value="F:oxidoreductase activity"/>
    <property type="evidence" value="ECO:0007669"/>
    <property type="project" value="UniProtKB-KW"/>
</dbReference>
<accession>A0A1H9IM05</accession>
<evidence type="ECO:0000259" key="3">
    <source>
        <dbReference type="SMART" id="SM00822"/>
    </source>
</evidence>
<dbReference type="CDD" id="cd05233">
    <property type="entry name" value="SDR_c"/>
    <property type="match status" value="1"/>
</dbReference>
<dbReference type="Proteomes" id="UP000199647">
    <property type="component" value="Unassembled WGS sequence"/>
</dbReference>
<sequence length="253" mass="26502">MAPDAAYTRYASLAGKVVVITGGASGIGAELVHAFATQASRVHFLDIRRETGEALAASLPGATFHVCDLTDIAALRSAIAEIEGAEGAVDVLVNNAGNDDRHDMADVEPDYWRGRLALNLDHQFFASQAVAEKMKAQGSGSILTMSSTSWIKGRPGMVAYTTAKAAIVGLTRTLSRELGGHGIRVNCIVPGAILTERQAALWQTPESEAEILAAQALKVRLDATHVARMALFLASEDAGGCTGAQFLVDAGLT</sequence>
<dbReference type="PANTHER" id="PTHR43639:SF1">
    <property type="entry name" value="SHORT-CHAIN DEHYDROGENASE_REDUCTASE FAMILY PROTEIN"/>
    <property type="match status" value="1"/>
</dbReference>
<evidence type="ECO:0000256" key="1">
    <source>
        <dbReference type="ARBA" id="ARBA00006484"/>
    </source>
</evidence>
<dbReference type="InterPro" id="IPR036291">
    <property type="entry name" value="NAD(P)-bd_dom_sf"/>
</dbReference>
<dbReference type="FunFam" id="3.40.50.720:FF:000084">
    <property type="entry name" value="Short-chain dehydrogenase reductase"/>
    <property type="match status" value="1"/>
</dbReference>
<evidence type="ECO:0000313" key="4">
    <source>
        <dbReference type="EMBL" id="SEQ75643.1"/>
    </source>
</evidence>
<dbReference type="STRING" id="1855383.SAMN05216548_107147"/>
<dbReference type="Gene3D" id="3.40.50.720">
    <property type="entry name" value="NAD(P)-binding Rossmann-like Domain"/>
    <property type="match status" value="1"/>
</dbReference>
<keyword evidence="2" id="KW-0560">Oxidoreductase</keyword>
<protein>
    <submittedName>
        <fullName evidence="4">D-xylose dehydrogenase</fullName>
    </submittedName>
</protein>
<reference evidence="4 5" key="1">
    <citation type="submission" date="2016-10" db="EMBL/GenBank/DDBJ databases">
        <authorList>
            <person name="de Groot N.N."/>
        </authorList>
    </citation>
    <scope>NUCLEOTIDE SEQUENCE [LARGE SCALE GENOMIC DNA]</scope>
    <source>
        <strain evidence="4 5">A52C2</strain>
    </source>
</reference>
<dbReference type="Pfam" id="PF13561">
    <property type="entry name" value="adh_short_C2"/>
    <property type="match status" value="1"/>
</dbReference>
<keyword evidence="5" id="KW-1185">Reference proteome</keyword>
<feature type="domain" description="Ketoreductase" evidence="3">
    <location>
        <begin position="16"/>
        <end position="197"/>
    </location>
</feature>
<gene>
    <name evidence="4" type="ORF">SAMN05216548_107147</name>
</gene>
<name>A0A1H9IM05_9HYPH</name>
<dbReference type="InterPro" id="IPR002347">
    <property type="entry name" value="SDR_fam"/>
</dbReference>
<dbReference type="PANTHER" id="PTHR43639">
    <property type="entry name" value="OXIDOREDUCTASE, SHORT-CHAIN DEHYDROGENASE/REDUCTASE FAMILY (AFU_ORTHOLOGUE AFUA_5G02870)"/>
    <property type="match status" value="1"/>
</dbReference>